<dbReference type="Proteomes" id="UP000791080">
    <property type="component" value="Unassembled WGS sequence"/>
</dbReference>
<dbReference type="SUPFAM" id="SSF51219">
    <property type="entry name" value="TRAP-like"/>
    <property type="match status" value="1"/>
</dbReference>
<dbReference type="EMBL" id="AUBJ02000001">
    <property type="protein sequence ID" value="MCP2332589.1"/>
    <property type="molecule type" value="Genomic_DNA"/>
</dbReference>
<dbReference type="InterPro" id="IPR002838">
    <property type="entry name" value="AIM24"/>
</dbReference>
<evidence type="ECO:0000313" key="2">
    <source>
        <dbReference type="Proteomes" id="UP000791080"/>
    </source>
</evidence>
<reference evidence="1 2" key="1">
    <citation type="submission" date="2022-06" db="EMBL/GenBank/DDBJ databases">
        <title>Genomic Encyclopedia of Type Strains, Phase I: the one thousand microbial genomes (KMG-I) project.</title>
        <authorList>
            <person name="Kyrpides N."/>
        </authorList>
    </citation>
    <scope>NUCLEOTIDE SEQUENCE [LARGE SCALE GENOMIC DNA]</scope>
    <source>
        <strain evidence="1 2">DSM 43889</strain>
    </source>
</reference>
<dbReference type="Pfam" id="PF01987">
    <property type="entry name" value="AIM24"/>
    <property type="match status" value="1"/>
</dbReference>
<accession>A0ABT1JJ93</accession>
<protein>
    <submittedName>
        <fullName evidence="1">Conserved protein, AIM24 family</fullName>
    </submittedName>
</protein>
<gene>
    <name evidence="1" type="ORF">G443_002859</name>
</gene>
<evidence type="ECO:0000313" key="1">
    <source>
        <dbReference type="EMBL" id="MCP2332589.1"/>
    </source>
</evidence>
<dbReference type="InterPro" id="IPR016031">
    <property type="entry name" value="Trp_RNA-bd_attenuator-like_dom"/>
</dbReference>
<dbReference type="RefSeq" id="WP_026417544.1">
    <property type="nucleotide sequence ID" value="NZ_AUBJ02000001.1"/>
</dbReference>
<dbReference type="Gene3D" id="3.60.160.10">
    <property type="entry name" value="Mitochondrial biogenesis AIM24"/>
    <property type="match status" value="1"/>
</dbReference>
<keyword evidence="2" id="KW-1185">Reference proteome</keyword>
<comment type="caution">
    <text evidence="1">The sequence shown here is derived from an EMBL/GenBank/DDBJ whole genome shotgun (WGS) entry which is preliminary data.</text>
</comment>
<organism evidence="1 2">
    <name type="scientific">Actinoalloteichus caeruleus DSM 43889</name>
    <dbReference type="NCBI Taxonomy" id="1120930"/>
    <lineage>
        <taxon>Bacteria</taxon>
        <taxon>Bacillati</taxon>
        <taxon>Actinomycetota</taxon>
        <taxon>Actinomycetes</taxon>
        <taxon>Pseudonocardiales</taxon>
        <taxon>Pseudonocardiaceae</taxon>
        <taxon>Actinoalloteichus</taxon>
        <taxon>Actinoalloteichus cyanogriseus</taxon>
    </lineage>
</organism>
<proteinExistence type="predicted"/>
<dbReference type="InterPro" id="IPR036983">
    <property type="entry name" value="AIM24_sf"/>
</dbReference>
<sequence length="214" mass="22357">MQVVTRHTPGYGVARLVLGGGEQALAEVGTMMATSFGVAVESRRVATGRGPGRGLRGGGTQATGFTAPPPGGWVDVAPNQAGDLYIVELDGRSGWCVRARSWLAVAGTVVFDRDWPGLRSLLGSDEGFLTHAGGHGPLVLSCHGSLDVVNLKAGEVITLNAGHVLGYRDDTRVRLRALDQLGEQSVRTGAGLLLDVVGPARVLTQTRVARTVRT</sequence>
<name>A0ABT1JJ93_ACTCY</name>